<reference evidence="1 2" key="1">
    <citation type="submission" date="2018-10" db="EMBL/GenBank/DDBJ databases">
        <title>Genomic Encyclopedia of Archaeal and Bacterial Type Strains, Phase II (KMG-II): from individual species to whole genera.</title>
        <authorList>
            <person name="Goeker M."/>
        </authorList>
    </citation>
    <scope>NUCLEOTIDE SEQUENCE [LARGE SCALE GENOMIC DNA]</scope>
    <source>
        <strain evidence="1 2">DSM 18602</strain>
    </source>
</reference>
<dbReference type="AlphaFoldDB" id="A0A495J6V1"/>
<sequence length="134" mass="15010">MKQEETIGLMIMVSPVLWTSDHVGKIGIIELADFDEDKIGVGFEDGEVDSFSAKTLFVLKATEELKALAEKYKSVQWPPVAQNLQTLALLQESGSPEQLKKAYILLQDDPELHREATIRLNEIIDLAQSRKTGR</sequence>
<gene>
    <name evidence="1" type="ORF">BDD43_4853</name>
</gene>
<keyword evidence="2" id="KW-1185">Reference proteome</keyword>
<dbReference type="Proteomes" id="UP000268007">
    <property type="component" value="Unassembled WGS sequence"/>
</dbReference>
<dbReference type="EMBL" id="RBKU01000001">
    <property type="protein sequence ID" value="RKR84607.1"/>
    <property type="molecule type" value="Genomic_DNA"/>
</dbReference>
<dbReference type="OrthoDB" id="710556at2"/>
<proteinExistence type="predicted"/>
<comment type="caution">
    <text evidence="1">The sequence shown here is derived from an EMBL/GenBank/DDBJ whole genome shotgun (WGS) entry which is preliminary data.</text>
</comment>
<name>A0A495J6V1_9SPHI</name>
<evidence type="ECO:0000313" key="1">
    <source>
        <dbReference type="EMBL" id="RKR84607.1"/>
    </source>
</evidence>
<protein>
    <submittedName>
        <fullName evidence="1">Uncharacterized protein</fullName>
    </submittedName>
</protein>
<organism evidence="1 2">
    <name type="scientific">Mucilaginibacter gracilis</name>
    <dbReference type="NCBI Taxonomy" id="423350"/>
    <lineage>
        <taxon>Bacteria</taxon>
        <taxon>Pseudomonadati</taxon>
        <taxon>Bacteroidota</taxon>
        <taxon>Sphingobacteriia</taxon>
        <taxon>Sphingobacteriales</taxon>
        <taxon>Sphingobacteriaceae</taxon>
        <taxon>Mucilaginibacter</taxon>
    </lineage>
</organism>
<evidence type="ECO:0000313" key="2">
    <source>
        <dbReference type="Proteomes" id="UP000268007"/>
    </source>
</evidence>
<dbReference type="RefSeq" id="WP_121200343.1">
    <property type="nucleotide sequence ID" value="NZ_RBKU01000001.1"/>
</dbReference>
<accession>A0A495J6V1</accession>